<organism evidence="8 9">
    <name type="scientific">Iocasia fonsfrigidae</name>
    <dbReference type="NCBI Taxonomy" id="2682810"/>
    <lineage>
        <taxon>Bacteria</taxon>
        <taxon>Bacillati</taxon>
        <taxon>Bacillota</taxon>
        <taxon>Clostridia</taxon>
        <taxon>Halanaerobiales</taxon>
        <taxon>Halanaerobiaceae</taxon>
        <taxon>Iocasia</taxon>
    </lineage>
</organism>
<protein>
    <submittedName>
        <fullName evidence="8">DEAD/DEAH box helicase</fullName>
    </submittedName>
</protein>
<evidence type="ECO:0000256" key="4">
    <source>
        <dbReference type="ARBA" id="ARBA00022806"/>
    </source>
</evidence>
<dbReference type="AlphaFoldDB" id="A0A8A7KEZ9"/>
<dbReference type="PROSITE" id="PS51194">
    <property type="entry name" value="HELICASE_CTER"/>
    <property type="match status" value="1"/>
</dbReference>
<dbReference type="InterPro" id="IPR014905">
    <property type="entry name" value="HIRAN"/>
</dbReference>
<dbReference type="GO" id="GO:0016818">
    <property type="term" value="F:hydrolase activity, acting on acid anhydrides, in phosphorus-containing anhydrides"/>
    <property type="evidence" value="ECO:0007669"/>
    <property type="project" value="InterPro"/>
</dbReference>
<dbReference type="InterPro" id="IPR014001">
    <property type="entry name" value="Helicase_ATP-bd"/>
</dbReference>
<evidence type="ECO:0000256" key="1">
    <source>
        <dbReference type="ARBA" id="ARBA00022723"/>
    </source>
</evidence>
<evidence type="ECO:0000256" key="5">
    <source>
        <dbReference type="ARBA" id="ARBA00022840"/>
    </source>
</evidence>
<dbReference type="SMART" id="SM00490">
    <property type="entry name" value="HELICc"/>
    <property type="match status" value="1"/>
</dbReference>
<keyword evidence="1" id="KW-0479">Metal-binding</keyword>
<dbReference type="InterPro" id="IPR001650">
    <property type="entry name" value="Helicase_C-like"/>
</dbReference>
<accession>A0A8A7KEZ9</accession>
<dbReference type="PROSITE" id="PS51192">
    <property type="entry name" value="HELICASE_ATP_BIND_1"/>
    <property type="match status" value="1"/>
</dbReference>
<evidence type="ECO:0000256" key="3">
    <source>
        <dbReference type="ARBA" id="ARBA00022801"/>
    </source>
</evidence>
<dbReference type="Pfam" id="PF08797">
    <property type="entry name" value="HIRAN"/>
    <property type="match status" value="1"/>
</dbReference>
<dbReference type="PANTHER" id="PTHR47961">
    <property type="entry name" value="DNA POLYMERASE THETA, PUTATIVE (AFU_ORTHOLOGUE AFUA_1G05260)-RELATED"/>
    <property type="match status" value="1"/>
</dbReference>
<dbReference type="RefSeq" id="WP_230869105.1">
    <property type="nucleotide sequence ID" value="NZ_CP046640.1"/>
</dbReference>
<keyword evidence="9" id="KW-1185">Reference proteome</keyword>
<feature type="domain" description="Helicase C-terminal" evidence="7">
    <location>
        <begin position="555"/>
        <end position="748"/>
    </location>
</feature>
<dbReference type="EMBL" id="CP046640">
    <property type="protein sequence ID" value="QTL97477.1"/>
    <property type="molecule type" value="Genomic_DNA"/>
</dbReference>
<dbReference type="Gene3D" id="3.40.50.300">
    <property type="entry name" value="P-loop containing nucleotide triphosphate hydrolases"/>
    <property type="match status" value="2"/>
</dbReference>
<evidence type="ECO:0000313" key="8">
    <source>
        <dbReference type="EMBL" id="QTL97477.1"/>
    </source>
</evidence>
<proteinExistence type="predicted"/>
<evidence type="ECO:0000259" key="6">
    <source>
        <dbReference type="PROSITE" id="PS51192"/>
    </source>
</evidence>
<keyword evidence="2" id="KW-0547">Nucleotide-binding</keyword>
<evidence type="ECO:0000256" key="2">
    <source>
        <dbReference type="ARBA" id="ARBA00022741"/>
    </source>
</evidence>
<dbReference type="InterPro" id="IPR027417">
    <property type="entry name" value="P-loop_NTPase"/>
</dbReference>
<gene>
    <name evidence="8" type="ORF">GM661_05510</name>
</gene>
<dbReference type="KEGG" id="ifn:GM661_05510"/>
<keyword evidence="5" id="KW-0067">ATP-binding</keyword>
<evidence type="ECO:0000259" key="7">
    <source>
        <dbReference type="PROSITE" id="PS51194"/>
    </source>
</evidence>
<dbReference type="Proteomes" id="UP000665020">
    <property type="component" value="Chromosome"/>
</dbReference>
<name>A0A8A7KEZ9_9FIRM</name>
<dbReference type="GO" id="GO:0003676">
    <property type="term" value="F:nucleic acid binding"/>
    <property type="evidence" value="ECO:0007669"/>
    <property type="project" value="InterPro"/>
</dbReference>
<dbReference type="InterPro" id="IPR011545">
    <property type="entry name" value="DEAD/DEAH_box_helicase_dom"/>
</dbReference>
<dbReference type="InterPro" id="IPR050474">
    <property type="entry name" value="Hel308_SKI2-like"/>
</dbReference>
<dbReference type="SUPFAM" id="SSF52540">
    <property type="entry name" value="P-loop containing nucleoside triphosphate hydrolases"/>
    <property type="match status" value="1"/>
</dbReference>
<keyword evidence="3" id="KW-0378">Hydrolase</keyword>
<dbReference type="Pfam" id="PF00270">
    <property type="entry name" value="DEAD"/>
    <property type="match status" value="1"/>
</dbReference>
<dbReference type="Pfam" id="PF00271">
    <property type="entry name" value="Helicase_C"/>
    <property type="match status" value="1"/>
</dbReference>
<evidence type="ECO:0000313" key="9">
    <source>
        <dbReference type="Proteomes" id="UP000665020"/>
    </source>
</evidence>
<dbReference type="GO" id="GO:0005524">
    <property type="term" value="F:ATP binding"/>
    <property type="evidence" value="ECO:0007669"/>
    <property type="project" value="UniProtKB-KW"/>
</dbReference>
<sequence>MENIINNHNIDKILSEINNRNDFLELIEYIFYYDMELLIKDISIKESELKDDINKLKLLEKISIYIYSNYTNELFNKNQDLRDKALELVALTFERASIYFKHMDLNIIDGRDIVLKRLKYCFRSSIAYSLAGNSPNSIFMANKIIKLFKYIDKHEGYYDKDLITLYRFSSYILNRKFSLSTSKLSKKQSSILFSLTRYINTGNQDHYFMAINDLQSLISSKLEKCQSEQFWILRNIYLVLQKFYDNCVWTVLYNIFDNNYIKQLIKSRPPILELWPNQLKIVNNPNSFLNVDFKNRILINLPTSGGKSLLAEFALIKELEKNNNKKCIYIVPTNALVYEVYKRLQERFRRLEYNVLNIPGGYEDHGEKLFQEYSVLITTPEKMDTIIRNNIRNNFLDDVSLVIFDEFHKISDKNRGWVIESSLWYLINSDSYKDIKIMLLSAIIDNGEVILDWVKETEDLNENICDNWKPTLQIKGIAKYEYIKNKYGQWVSVPKKHKYYKEAYKCHIATGFLKYFQKDLEKRTIKLFDFPRYHYKSSNKLVKKENINYESFVMGISQKLENTGGNLIFFNTKGDVESFVRSYEPYVPEKVKISQEINRLINYFEKRLGKEHLLIKGLKKGIAYHHGSLPIDMREALEDYYSKGYIKTLAATTTLAEGVNFPIQNFIYSGLKYVGQKTIDIADFKNIAGRAGRAYQSTYGQIIFVKFYPYSVKEDYLEYENYDNNVTSSLLSDEKIFEIIDEMNKKNSEDIEDFIDQASNNGFIKTLLLFYNSISENENLLDRIFSNALFSKQLQQDKLKNLLHSSKKVYHYFDKKPLRIREKVQISGLSFYSYYIVQKLAKDIVDNLDYNIRNNLKMEMLIKQEAFIQILSLKEFNKMKVRRSTPASKKIVIDDYSLFLDWTQTNINVPQLSEKYFFKVKQPYRISRITEYIKEMYEYKLSWALSILSRIINENLSLDISSNIINFINKLSQFVKYGLYSTTALDLVKLGFNSRDTINELAEFIDNNYEYFKLKELGNIISTLDHNILSDKLDSITDYELRKFITITNNLKIISKQIEKDKKVKTKIAGTKYHLCRLEEKQNILDKIKKNSKRIVLIPEPDNYYDKYAVEVYYNQTKIGYLSRNINEEVAYYLSIYTPYTIDLININVVNLNKYIEIKVKINFEV</sequence>
<dbReference type="SMART" id="SM00487">
    <property type="entry name" value="DEXDc"/>
    <property type="match status" value="1"/>
</dbReference>
<dbReference type="CDD" id="cd17921">
    <property type="entry name" value="DEXHc_Ski2"/>
    <property type="match status" value="1"/>
</dbReference>
<dbReference type="Gene3D" id="3.30.70.2330">
    <property type="match status" value="1"/>
</dbReference>
<dbReference type="GO" id="GO:0004386">
    <property type="term" value="F:helicase activity"/>
    <property type="evidence" value="ECO:0007669"/>
    <property type="project" value="UniProtKB-KW"/>
</dbReference>
<reference evidence="8" key="1">
    <citation type="submission" date="2019-12" db="EMBL/GenBank/DDBJ databases">
        <authorList>
            <person name="zhang j."/>
            <person name="sun C.M."/>
        </authorList>
    </citation>
    <scope>NUCLEOTIDE SEQUENCE</scope>
    <source>
        <strain evidence="8">NS-1</strain>
    </source>
</reference>
<dbReference type="GO" id="GO:0008270">
    <property type="term" value="F:zinc ion binding"/>
    <property type="evidence" value="ECO:0007669"/>
    <property type="project" value="InterPro"/>
</dbReference>
<keyword evidence="4 8" id="KW-0347">Helicase</keyword>
<dbReference type="PANTHER" id="PTHR47961:SF10">
    <property type="entry name" value="ATP-DEPENDENT DNA HELICASE HEL308"/>
    <property type="match status" value="1"/>
</dbReference>
<feature type="domain" description="Helicase ATP-binding" evidence="6">
    <location>
        <begin position="288"/>
        <end position="462"/>
    </location>
</feature>